<protein>
    <recommendedName>
        <fullName evidence="2">Choice-of-anchor I domain-containing protein</fullName>
    </recommendedName>
</protein>
<organism evidence="3 4">
    <name type="scientific">Domibacillus iocasae</name>
    <dbReference type="NCBI Taxonomy" id="1714016"/>
    <lineage>
        <taxon>Bacteria</taxon>
        <taxon>Bacillati</taxon>
        <taxon>Bacillota</taxon>
        <taxon>Bacilli</taxon>
        <taxon>Bacillales</taxon>
        <taxon>Bacillaceae</taxon>
        <taxon>Domibacillus</taxon>
    </lineage>
</organism>
<evidence type="ECO:0000256" key="1">
    <source>
        <dbReference type="SAM" id="MobiDB-lite"/>
    </source>
</evidence>
<dbReference type="Proteomes" id="UP000095658">
    <property type="component" value="Unassembled WGS sequence"/>
</dbReference>
<dbReference type="RefSeq" id="WP_069937257.1">
    <property type="nucleotide sequence ID" value="NZ_MAMP01000006.1"/>
</dbReference>
<comment type="caution">
    <text evidence="3">The sequence shown here is derived from an EMBL/GenBank/DDBJ whole genome shotgun (WGS) entry which is preliminary data.</text>
</comment>
<reference evidence="3 4" key="1">
    <citation type="submission" date="2016-06" db="EMBL/GenBank/DDBJ databases">
        <title>Domibacillus iocasae genome sequencing.</title>
        <authorList>
            <person name="Verma A."/>
            <person name="Pal Y."/>
            <person name="Ojha A.K."/>
            <person name="Krishnamurthi S."/>
        </authorList>
    </citation>
    <scope>NUCLEOTIDE SEQUENCE [LARGE SCALE GENOMIC DNA]</scope>
    <source>
        <strain evidence="3 4">DSM 29979</strain>
    </source>
</reference>
<dbReference type="Pfam" id="PF22494">
    <property type="entry name" value="choice_anch_I"/>
    <property type="match status" value="1"/>
</dbReference>
<keyword evidence="4" id="KW-1185">Reference proteome</keyword>
<evidence type="ECO:0000313" key="3">
    <source>
        <dbReference type="EMBL" id="OES46100.1"/>
    </source>
</evidence>
<dbReference type="PANTHER" id="PTHR46928:SF1">
    <property type="entry name" value="MESENCHYME-SPECIFIC CELL SURFACE GLYCOPROTEIN"/>
    <property type="match status" value="1"/>
</dbReference>
<evidence type="ECO:0000313" key="4">
    <source>
        <dbReference type="Proteomes" id="UP000095658"/>
    </source>
</evidence>
<dbReference type="STRING" id="1714016.BA724_16060"/>
<name>A0A1E7DSQ5_9BACI</name>
<dbReference type="EMBL" id="MAMP01000006">
    <property type="protein sequence ID" value="OES46100.1"/>
    <property type="molecule type" value="Genomic_DNA"/>
</dbReference>
<feature type="domain" description="Choice-of-anchor I" evidence="2">
    <location>
        <begin position="1"/>
        <end position="152"/>
    </location>
</feature>
<feature type="compositionally biased region" description="Basic and acidic residues" evidence="1">
    <location>
        <begin position="115"/>
        <end position="128"/>
    </location>
</feature>
<dbReference type="InterPro" id="IPR055188">
    <property type="entry name" value="Choice_anch_I"/>
</dbReference>
<accession>A0A1E7DSQ5</accession>
<dbReference type="AlphaFoldDB" id="A0A1E7DSQ5"/>
<evidence type="ECO:0000259" key="2">
    <source>
        <dbReference type="Pfam" id="PF22494"/>
    </source>
</evidence>
<dbReference type="OrthoDB" id="9801679at2"/>
<dbReference type="InterPro" id="IPR052956">
    <property type="entry name" value="Mesenchyme-surface_protein"/>
</dbReference>
<feature type="region of interest" description="Disordered" evidence="1">
    <location>
        <begin position="109"/>
        <end position="128"/>
    </location>
</feature>
<gene>
    <name evidence="3" type="ORF">BA724_16060</name>
</gene>
<proteinExistence type="predicted"/>
<dbReference type="PANTHER" id="PTHR46928">
    <property type="entry name" value="MESENCHYME-SPECIFIC CELL SURFACE GLYCOPROTEIN"/>
    <property type="match status" value="1"/>
</dbReference>
<sequence>MPDAISTVTVNGEDYLLTANEGDATEWEEFVNVSDFGDWKENVPGSVLAQTDKYDKLEVLTDRGTDAIYTLGSRSFSIWKADTMEQVFDSGSDFETITAQRLPDYFNWSNDDDEMDKRSAKKGPEPEEIKTGIIDGKLVAMIGLERIGGVMT</sequence>